<feature type="compositionally biased region" description="Low complexity" evidence="2">
    <location>
        <begin position="167"/>
        <end position="185"/>
    </location>
</feature>
<proteinExistence type="predicted"/>
<feature type="signal peptide" evidence="3">
    <location>
        <begin position="1"/>
        <end position="21"/>
    </location>
</feature>
<accession>A0A914N9C9</accession>
<dbReference type="AlphaFoldDB" id="A0A914N9C9"/>
<feature type="chain" id="PRO_5037524963" evidence="3">
    <location>
        <begin position="22"/>
        <end position="366"/>
    </location>
</feature>
<feature type="compositionally biased region" description="Polar residues" evidence="2">
    <location>
        <begin position="150"/>
        <end position="166"/>
    </location>
</feature>
<reference evidence="6" key="1">
    <citation type="submission" date="2022-11" db="UniProtKB">
        <authorList>
            <consortium name="WormBaseParasite"/>
        </authorList>
    </citation>
    <scope>IDENTIFICATION</scope>
</reference>
<dbReference type="PANTHER" id="PTHR31836">
    <property type="match status" value="1"/>
</dbReference>
<feature type="domain" description="RlpA-like protein double-psi beta-barrel" evidence="4">
    <location>
        <begin position="290"/>
        <end position="343"/>
    </location>
</feature>
<organism evidence="5 6">
    <name type="scientific">Meloidogyne incognita</name>
    <name type="common">Southern root-knot nematode worm</name>
    <name type="synonym">Oxyuris incognita</name>
    <dbReference type="NCBI Taxonomy" id="6306"/>
    <lineage>
        <taxon>Eukaryota</taxon>
        <taxon>Metazoa</taxon>
        <taxon>Ecdysozoa</taxon>
        <taxon>Nematoda</taxon>
        <taxon>Chromadorea</taxon>
        <taxon>Rhabditida</taxon>
        <taxon>Tylenchina</taxon>
        <taxon>Tylenchomorpha</taxon>
        <taxon>Tylenchoidea</taxon>
        <taxon>Meloidogynidae</taxon>
        <taxon>Meloidogyninae</taxon>
        <taxon>Meloidogyne</taxon>
        <taxon>Meloidogyne incognita group</taxon>
    </lineage>
</organism>
<dbReference type="PANTHER" id="PTHR31836:SF28">
    <property type="entry name" value="SRCR DOMAIN-CONTAINING PROTEIN-RELATED"/>
    <property type="match status" value="1"/>
</dbReference>
<evidence type="ECO:0000256" key="2">
    <source>
        <dbReference type="SAM" id="MobiDB-lite"/>
    </source>
</evidence>
<name>A0A914N9C9_MELIC</name>
<dbReference type="Proteomes" id="UP000887563">
    <property type="component" value="Unplaced"/>
</dbReference>
<evidence type="ECO:0000313" key="6">
    <source>
        <dbReference type="WBParaSite" id="Minc3s04771g36974"/>
    </source>
</evidence>
<dbReference type="WBParaSite" id="Minc3s04771g36974">
    <property type="protein sequence ID" value="Minc3s04771g36974"/>
    <property type="gene ID" value="Minc3s04771g36974"/>
</dbReference>
<dbReference type="InterPro" id="IPR009009">
    <property type="entry name" value="RlpA-like_DPBB"/>
</dbReference>
<evidence type="ECO:0000256" key="3">
    <source>
        <dbReference type="SAM" id="SignalP"/>
    </source>
</evidence>
<keyword evidence="1 3" id="KW-0732">Signal</keyword>
<dbReference type="SUPFAM" id="SSF50685">
    <property type="entry name" value="Barwin-like endoglucanases"/>
    <property type="match status" value="1"/>
</dbReference>
<keyword evidence="5" id="KW-1185">Reference proteome</keyword>
<feature type="region of interest" description="Disordered" evidence="2">
    <location>
        <begin position="125"/>
        <end position="185"/>
    </location>
</feature>
<dbReference type="InterPro" id="IPR051477">
    <property type="entry name" value="Expansin_CellWall"/>
</dbReference>
<protein>
    <submittedName>
        <fullName evidence="6">RlpA-like protein double-psi beta-barrel domain-containing protein</fullName>
    </submittedName>
</protein>
<dbReference type="InterPro" id="IPR036908">
    <property type="entry name" value="RlpA-like_sf"/>
</dbReference>
<sequence>MSILNIIFLFVFLLIPKNADTCSVSITKNILESSKGSSNVQLVITNKGNTSICSVKFFLSLPRGSSTESNRNMRSVGNNHYRTPANVRIEPGASYKEAGLVIRGNGMPKICVLKIRRCDQKKGNNTTIVKSTTTPSSSNNSTIKSTKTNDNQITTATIKSSKIPSETTNTPPSNNNSTIKSTKQTNNQITTPIAQKSTIVPSETTTTQSTSGNSLVVPQVITTKDTCLSLFNASGIIDSEMNSPIEDGIFTFYGAGGRGACGIDSDQPKMSAAASGSLFDSSAQWIPSCLSDQRVLLNDKICINKCVKITYNGKTLTVPITNKCPECPKGHVDLSQEAFLWLEPKGGVVGIARNAVITYITCPGQE</sequence>
<evidence type="ECO:0000313" key="5">
    <source>
        <dbReference type="Proteomes" id="UP000887563"/>
    </source>
</evidence>
<dbReference type="Gene3D" id="2.40.40.10">
    <property type="entry name" value="RlpA-like domain"/>
    <property type="match status" value="1"/>
</dbReference>
<evidence type="ECO:0000256" key="1">
    <source>
        <dbReference type="ARBA" id="ARBA00022729"/>
    </source>
</evidence>
<evidence type="ECO:0000259" key="4">
    <source>
        <dbReference type="Pfam" id="PF03330"/>
    </source>
</evidence>
<dbReference type="Pfam" id="PF03330">
    <property type="entry name" value="DPBB_1"/>
    <property type="match status" value="1"/>
</dbReference>
<feature type="compositionally biased region" description="Low complexity" evidence="2">
    <location>
        <begin position="130"/>
        <end position="149"/>
    </location>
</feature>